<evidence type="ECO:0000313" key="1">
    <source>
        <dbReference type="EMBL" id="APP30531.1"/>
    </source>
</evidence>
<reference evidence="2 5" key="3">
    <citation type="submission" date="2016-01" db="EMBL/GenBank/DDBJ databases">
        <title>Draft sequences of Acinetobacter baumannii isolates from wounded military personnel.</title>
        <authorList>
            <person name="Arivett B.A."/>
            <person name="Fiester S.E."/>
            <person name="Ream D.C."/>
            <person name="Actis L.A."/>
        </authorList>
    </citation>
    <scope>NUCLEOTIDE SEQUENCE [LARGE SCALE GENOMIC DNA]</scope>
    <source>
        <strain evidence="2 5">AB2828</strain>
    </source>
</reference>
<evidence type="ECO:0000313" key="6">
    <source>
        <dbReference type="Proteomes" id="UP000470018"/>
    </source>
</evidence>
<dbReference type="Proteomes" id="UP000072389">
    <property type="component" value="Chromosome"/>
</dbReference>
<organism evidence="3 6">
    <name type="scientific">Acinetobacter baumannii</name>
    <dbReference type="NCBI Taxonomy" id="470"/>
    <lineage>
        <taxon>Bacteria</taxon>
        <taxon>Pseudomonadati</taxon>
        <taxon>Pseudomonadota</taxon>
        <taxon>Gammaproteobacteria</taxon>
        <taxon>Moraxellales</taxon>
        <taxon>Moraxellaceae</taxon>
        <taxon>Acinetobacter</taxon>
        <taxon>Acinetobacter calcoaceticus/baumannii complex</taxon>
    </lineage>
</organism>
<accession>A0A0H4V180</accession>
<evidence type="ECO:0000313" key="5">
    <source>
        <dbReference type="Proteomes" id="UP000076296"/>
    </source>
</evidence>
<dbReference type="RefSeq" id="WP_000056184.1">
    <property type="nucleotide sequence ID" value="NZ_AP031585.1"/>
</dbReference>
<reference evidence="3 6" key="5">
    <citation type="submission" date="2020-02" db="EMBL/GenBank/DDBJ databases">
        <title>Whole genome shot-gun sequencing of clinical Carbapenem resistant A. baumannii.</title>
        <authorList>
            <person name="Veeraraghavan B."/>
            <person name="Mathur P."/>
            <person name="Vijayakumar S."/>
            <person name="Vasudevan K."/>
            <person name="Lincy M."/>
            <person name="Kirubananthan A."/>
        </authorList>
    </citation>
    <scope>NUCLEOTIDE SEQUENCE [LARGE SCALE GENOMIC DNA]</scope>
    <source>
        <strain evidence="3 6">SP816</strain>
    </source>
</reference>
<dbReference type="Proteomes" id="UP000076296">
    <property type="component" value="Unassembled WGS sequence"/>
</dbReference>
<dbReference type="InterPro" id="IPR013783">
    <property type="entry name" value="Ig-like_fold"/>
</dbReference>
<name>A0A0H4V180_ACIBA</name>
<evidence type="ECO:0000313" key="3">
    <source>
        <dbReference type="EMBL" id="NDW43119.1"/>
    </source>
</evidence>
<evidence type="ECO:0000313" key="2">
    <source>
        <dbReference type="EMBL" id="KZA14809.1"/>
    </source>
</evidence>
<evidence type="ECO:0000313" key="4">
    <source>
        <dbReference type="Proteomes" id="UP000072389"/>
    </source>
</evidence>
<reference evidence="1" key="4">
    <citation type="submission" date="2016-12" db="EMBL/GenBank/DDBJ databases">
        <authorList>
            <person name="Singh M."/>
            <person name="Fernando D."/>
            <person name="Kumar A."/>
        </authorList>
    </citation>
    <scope>NUCLEOTIDE SEQUENCE</scope>
    <source>
        <strain evidence="1">ATCC 17978-VU</strain>
    </source>
</reference>
<dbReference type="AlphaFoldDB" id="A0A0H4V180"/>
<dbReference type="EMBL" id="CP018664">
    <property type="protein sequence ID" value="APP30531.1"/>
    <property type="molecule type" value="Genomic_DNA"/>
</dbReference>
<gene>
    <name evidence="1" type="ORF">AUO97_06760</name>
    <name evidence="3" type="ORF">G3N53_18785</name>
    <name evidence="2" type="ORF">LV35_02670</name>
</gene>
<dbReference type="Proteomes" id="UP000470018">
    <property type="component" value="Unassembled WGS sequence"/>
</dbReference>
<reference evidence="1 4" key="1">
    <citation type="journal article" date="2014" name="Antimicrob. Agents Chemother.">
        <title>Triclosan can select for an AdeIJK-overexpressing mutant of Acinetobacter baumannii ATCC 17978 that displays reduced susceptibility to multiple antibiotics.</title>
        <authorList>
            <person name="Fernando D.M."/>
            <person name="Xu W."/>
            <person name="Loewen P.C."/>
            <person name="Zhanel G.G."/>
            <person name="Kumar A."/>
        </authorList>
    </citation>
    <scope>NUCLEOTIDE SEQUENCE [LARGE SCALE GENOMIC DNA]</scope>
    <source>
        <strain evidence="4">ATCC 17978</strain>
        <strain evidence="1">ATCC 17978-VU</strain>
    </source>
</reference>
<dbReference type="EMBL" id="LRDT01000033">
    <property type="protein sequence ID" value="KZA14809.1"/>
    <property type="molecule type" value="Genomic_DNA"/>
</dbReference>
<dbReference type="EMBL" id="JAAGTY010000038">
    <property type="protein sequence ID" value="NDW43119.1"/>
    <property type="molecule type" value="Genomic_DNA"/>
</dbReference>
<protein>
    <submittedName>
        <fullName evidence="3">Uncharacterized protein</fullName>
    </submittedName>
</protein>
<dbReference type="Gene3D" id="2.60.40.10">
    <property type="entry name" value="Immunoglobulins"/>
    <property type="match status" value="1"/>
</dbReference>
<reference evidence="1" key="2">
    <citation type="submission" date="2015-12" db="EMBL/GenBank/DDBJ databases">
        <authorList>
            <person name="Singh M.K."/>
            <person name="Fernando D.M."/>
            <person name="Kumar A."/>
        </authorList>
    </citation>
    <scope>NUCLEOTIDE SEQUENCE</scope>
    <source>
        <strain evidence="1">ATCC 17978-VU</strain>
    </source>
</reference>
<sequence length="140" mass="15789">MSLNQKNFQLYGKKNNLFRNLKLDLITLGLPLLLMAGCGHEYTIEPERLPVAYVGKAYNQQLNISGGRVIPYSFEVETNFPSDMNISISPIDEHEADAYNNLKISGVPKYKGTFTIHIYAGFYATGDGKLDKTYEFIVNE</sequence>
<proteinExistence type="predicted"/>